<feature type="compositionally biased region" description="Polar residues" evidence="3">
    <location>
        <begin position="1"/>
        <end position="24"/>
    </location>
</feature>
<reference evidence="7" key="1">
    <citation type="submission" date="2023-04" db="EMBL/GenBank/DDBJ databases">
        <title>Black Yeasts Isolated from many extreme environments.</title>
        <authorList>
            <person name="Coleine C."/>
            <person name="Stajich J.E."/>
            <person name="Selbmann L."/>
        </authorList>
    </citation>
    <scope>NUCLEOTIDE SEQUENCE</scope>
    <source>
        <strain evidence="7">CCFEE 5312</strain>
    </source>
</reference>
<dbReference type="CDD" id="cd01065">
    <property type="entry name" value="NAD_bind_Shikimate_DH"/>
    <property type="match status" value="1"/>
</dbReference>
<dbReference type="GO" id="GO:0004764">
    <property type="term" value="F:shikimate 3-dehydrogenase (NADP+) activity"/>
    <property type="evidence" value="ECO:0007669"/>
    <property type="project" value="InterPro"/>
</dbReference>
<dbReference type="InterPro" id="IPR036291">
    <property type="entry name" value="NAD(P)-bd_dom_sf"/>
</dbReference>
<evidence type="ECO:0000256" key="2">
    <source>
        <dbReference type="ARBA" id="ARBA00009349"/>
    </source>
</evidence>
<dbReference type="AlphaFoldDB" id="A0AAJ0D9K3"/>
<evidence type="ECO:0008006" key="9">
    <source>
        <dbReference type="Google" id="ProtNLM"/>
    </source>
</evidence>
<dbReference type="InterPro" id="IPR013785">
    <property type="entry name" value="Aldolase_TIM"/>
</dbReference>
<keyword evidence="8" id="KW-1185">Reference proteome</keyword>
<dbReference type="SUPFAM" id="SSF53223">
    <property type="entry name" value="Aminoacid dehydrogenase-like, N-terminal domain"/>
    <property type="match status" value="1"/>
</dbReference>
<evidence type="ECO:0000259" key="6">
    <source>
        <dbReference type="Pfam" id="PF18317"/>
    </source>
</evidence>
<feature type="domain" description="SDH C-terminal" evidence="6">
    <location>
        <begin position="840"/>
        <end position="867"/>
    </location>
</feature>
<feature type="domain" description="Quinate/shikimate 5-dehydrogenase/glutamyl-tRNA reductase" evidence="4">
    <location>
        <begin position="689"/>
        <end position="734"/>
    </location>
</feature>
<dbReference type="InterPro" id="IPR022893">
    <property type="entry name" value="Shikimate_DH_fam"/>
</dbReference>
<dbReference type="InterPro" id="IPR027417">
    <property type="entry name" value="P-loop_NTPase"/>
</dbReference>
<dbReference type="InterPro" id="IPR001381">
    <property type="entry name" value="DHquinase_I"/>
</dbReference>
<dbReference type="SUPFAM" id="SSF51735">
    <property type="entry name" value="NAD(P)-binding Rossmann-fold domains"/>
    <property type="match status" value="1"/>
</dbReference>
<dbReference type="Proteomes" id="UP001271007">
    <property type="component" value="Unassembled WGS sequence"/>
</dbReference>
<proteinExistence type="inferred from homology"/>
<comment type="caution">
    <text evidence="7">The sequence shown here is derived from an EMBL/GenBank/DDBJ whole genome shotgun (WGS) entry which is preliminary data.</text>
</comment>
<gene>
    <name evidence="7" type="ORF">LTR09_012608</name>
</gene>
<dbReference type="SUPFAM" id="SSF52540">
    <property type="entry name" value="P-loop containing nucleoside triphosphate hydrolases"/>
    <property type="match status" value="1"/>
</dbReference>
<dbReference type="InterPro" id="IPR041121">
    <property type="entry name" value="SDH_C"/>
</dbReference>
<dbReference type="GO" id="GO:0003855">
    <property type="term" value="F:3-dehydroquinate dehydratase activity"/>
    <property type="evidence" value="ECO:0007669"/>
    <property type="project" value="InterPro"/>
</dbReference>
<feature type="domain" description="Shikimate dehydrogenase substrate binding N-terminal" evidence="5">
    <location>
        <begin position="550"/>
        <end position="630"/>
    </location>
</feature>
<comment type="similarity">
    <text evidence="2">In the N-terminal section; belongs to the shikimate kinase family.</text>
</comment>
<evidence type="ECO:0000313" key="7">
    <source>
        <dbReference type="EMBL" id="KAK3045854.1"/>
    </source>
</evidence>
<dbReference type="Gene3D" id="3.20.20.70">
    <property type="entry name" value="Aldolase class I"/>
    <property type="match status" value="1"/>
</dbReference>
<dbReference type="InterPro" id="IPR013708">
    <property type="entry name" value="Shikimate_DH-bd_N"/>
</dbReference>
<dbReference type="GO" id="GO:0019632">
    <property type="term" value="P:shikimate metabolic process"/>
    <property type="evidence" value="ECO:0007669"/>
    <property type="project" value="TreeGrafter"/>
</dbReference>
<dbReference type="Gene3D" id="3.40.50.10860">
    <property type="entry name" value="Leucine Dehydrogenase, chain A, domain 1"/>
    <property type="match status" value="1"/>
</dbReference>
<evidence type="ECO:0000313" key="8">
    <source>
        <dbReference type="Proteomes" id="UP001271007"/>
    </source>
</evidence>
<feature type="region of interest" description="Disordered" evidence="3">
    <location>
        <begin position="1"/>
        <end position="76"/>
    </location>
</feature>
<dbReference type="EMBL" id="JAWDJX010000141">
    <property type="protein sequence ID" value="KAK3045854.1"/>
    <property type="molecule type" value="Genomic_DNA"/>
</dbReference>
<organism evidence="7 8">
    <name type="scientific">Extremus antarcticus</name>
    <dbReference type="NCBI Taxonomy" id="702011"/>
    <lineage>
        <taxon>Eukaryota</taxon>
        <taxon>Fungi</taxon>
        <taxon>Dikarya</taxon>
        <taxon>Ascomycota</taxon>
        <taxon>Pezizomycotina</taxon>
        <taxon>Dothideomycetes</taxon>
        <taxon>Dothideomycetidae</taxon>
        <taxon>Mycosphaerellales</taxon>
        <taxon>Extremaceae</taxon>
        <taxon>Extremus</taxon>
    </lineage>
</organism>
<dbReference type="InterPro" id="IPR006151">
    <property type="entry name" value="Shikm_DH/Glu-tRNA_Rdtase"/>
</dbReference>
<name>A0AAJ0D9K3_9PEZI</name>
<evidence type="ECO:0000259" key="4">
    <source>
        <dbReference type="Pfam" id="PF01488"/>
    </source>
</evidence>
<comment type="similarity">
    <text evidence="1">In the 2nd section; belongs to the type-I 3-dehydroquinase family.</text>
</comment>
<dbReference type="Gene3D" id="3.40.50.720">
    <property type="entry name" value="NAD(P)-binding Rossmann-like Domain"/>
    <property type="match status" value="1"/>
</dbReference>
<dbReference type="GO" id="GO:0009423">
    <property type="term" value="P:chorismate biosynthetic process"/>
    <property type="evidence" value="ECO:0007669"/>
    <property type="project" value="TreeGrafter"/>
</dbReference>
<dbReference type="Gene3D" id="3.40.50.300">
    <property type="entry name" value="P-loop containing nucleotide triphosphate hydrolases"/>
    <property type="match status" value="1"/>
</dbReference>
<dbReference type="SUPFAM" id="SSF51569">
    <property type="entry name" value="Aldolase"/>
    <property type="match status" value="1"/>
</dbReference>
<protein>
    <recommendedName>
        <fullName evidence="9">Quinate repressor protein</fullName>
    </recommendedName>
</protein>
<evidence type="ECO:0000259" key="5">
    <source>
        <dbReference type="Pfam" id="PF08501"/>
    </source>
</evidence>
<dbReference type="PANTHER" id="PTHR21089">
    <property type="entry name" value="SHIKIMATE DEHYDROGENASE"/>
    <property type="match status" value="1"/>
</dbReference>
<dbReference type="PANTHER" id="PTHR21089:SF1">
    <property type="entry name" value="BIFUNCTIONAL 3-DEHYDROQUINATE DEHYDRATASE_SHIKIMATE DEHYDROGENASE, CHLOROPLASTIC"/>
    <property type="match status" value="1"/>
</dbReference>
<dbReference type="Pfam" id="PF01202">
    <property type="entry name" value="SKI"/>
    <property type="match status" value="1"/>
</dbReference>
<dbReference type="Pfam" id="PF18317">
    <property type="entry name" value="SDH_C"/>
    <property type="match status" value="1"/>
</dbReference>
<dbReference type="Pfam" id="PF01488">
    <property type="entry name" value="Shikimate_DH"/>
    <property type="match status" value="1"/>
</dbReference>
<evidence type="ECO:0000256" key="3">
    <source>
        <dbReference type="SAM" id="MobiDB-lite"/>
    </source>
</evidence>
<evidence type="ECO:0000256" key="1">
    <source>
        <dbReference type="ARBA" id="ARBA00006477"/>
    </source>
</evidence>
<accession>A0AAJ0D9K3</accession>
<sequence>MQTTNPDTGNSSLARRSFGTSFSARASVPQKRKAEVPVESEHDSQSNPSRSLQRHRHVEPSRQIARSHAPLQRPTGTFEQDSSIVFVGPRGNGKSSLAVIAATALQRKVVEADDLFFQATGLSQGAFRKAHGVEQHRLRQADLLREMLLQHDKHCIIACGPHVVVGRGRELLKDFSRSHAIINVSRESSAIETSLDAKGQRRMIDAVQEMHSMHRQLSNFEYYNLEEDWRSELQSASEVGAEGTLPHRVYRKSSFQTLQHTKKDLISFLSTSLGLNASEGTFHTLQPPDPELRPDTVALSIPINMVEKLDLDWDALECGHDAVELVMNATPTLLATPITAITCDTIGRSIAIVRRHFSLPILFHLRLDSIEHSELESDMLRSYFALLHLGLRFAPEFLTVDLRSPDHDIHRLVNVRGLTKVIGSYYHRNADDGFWAGGKPDEMYRKACETGCNVVRLYQSATSTSDNFSCLALMSRMRSKTDGIPVVAYNLGPLGTLSSVFNAVLTPVTHPSLQIGEPAADHPTAPTITAGEMQQIRYATKALNSLKFYVFGSDVKYSLSPAVHNAGFATCWMPHTYDERQCDSLDLIRTLIRGSEFGGASISMPFKAEVVDIVDYLSPSARAIGAVNTLLPVRSLNGVNVSSHSFSKYQRNRSGPVTALHGANTDWMGIYACISRYISPANAPSPHTTSVVIGAGGIARASIYAMARLGVSNIFVLNRTLAHAEALAEHYNSNTGSSGGLQGSAAALDTVSAVKPTVRILNSRDEAWPEGFSYPSIIVYTIPTRQAGTSGQRDWRVPEHWLENETGGLLVDVSYHDFDPATSQAALEVKRRGWVTIDPLEVFFEQGCAQFELFTGTPAPRGAMWESCLRQYHRNVFEHVGR</sequence>
<dbReference type="CDD" id="cd00502">
    <property type="entry name" value="DHQase_I"/>
    <property type="match status" value="1"/>
</dbReference>
<dbReference type="Pfam" id="PF01487">
    <property type="entry name" value="DHquinase_I"/>
    <property type="match status" value="1"/>
</dbReference>
<dbReference type="Pfam" id="PF08501">
    <property type="entry name" value="Shikimate_dh_N"/>
    <property type="match status" value="1"/>
</dbReference>
<feature type="compositionally biased region" description="Basic and acidic residues" evidence="3">
    <location>
        <begin position="32"/>
        <end position="44"/>
    </location>
</feature>
<dbReference type="InterPro" id="IPR031322">
    <property type="entry name" value="Shikimate/glucono_kinase"/>
</dbReference>
<dbReference type="InterPro" id="IPR046346">
    <property type="entry name" value="Aminoacid_DH-like_N_sf"/>
</dbReference>